<keyword evidence="3" id="KW-0813">Transport</keyword>
<dbReference type="GO" id="GO:0005886">
    <property type="term" value="C:plasma membrane"/>
    <property type="evidence" value="ECO:0007669"/>
    <property type="project" value="UniProtKB-SubCell"/>
</dbReference>
<organism evidence="9 10">
    <name type="scientific">Philodulcilactobacillus myokoensis</name>
    <dbReference type="NCBI Taxonomy" id="2929573"/>
    <lineage>
        <taxon>Bacteria</taxon>
        <taxon>Bacillati</taxon>
        <taxon>Bacillota</taxon>
        <taxon>Bacilli</taxon>
        <taxon>Lactobacillales</taxon>
        <taxon>Lactobacillaceae</taxon>
        <taxon>Philodulcilactobacillus</taxon>
    </lineage>
</organism>
<evidence type="ECO:0000256" key="4">
    <source>
        <dbReference type="ARBA" id="ARBA00022597"/>
    </source>
</evidence>
<evidence type="ECO:0000256" key="5">
    <source>
        <dbReference type="ARBA" id="ARBA00022692"/>
    </source>
</evidence>
<dbReference type="AlphaFoldDB" id="A0A9W6ERI8"/>
<reference evidence="9" key="1">
    <citation type="submission" date="2022-07" db="EMBL/GenBank/DDBJ databases">
        <authorList>
            <person name="Kouya T."/>
            <person name="Ishiyama Y."/>
        </authorList>
    </citation>
    <scope>NUCLEOTIDE SEQUENCE</scope>
    <source>
        <strain evidence="9">WR16-4</strain>
    </source>
</reference>
<reference evidence="9" key="2">
    <citation type="journal article" date="2023" name="PLoS ONE">
        <title>Philodulcilactobacillus myokoensis gen. nov., sp. nov., a fructophilic, acidophilic, and agar-phobic lactic acid bacterium isolated from fermented vegetable extracts.</title>
        <authorList>
            <person name="Kouya T."/>
            <person name="Ishiyama Y."/>
            <person name="Ohashi S."/>
            <person name="Kumakubo R."/>
            <person name="Yamazaki T."/>
            <person name="Otaki T."/>
        </authorList>
    </citation>
    <scope>NUCLEOTIDE SEQUENCE</scope>
    <source>
        <strain evidence="9">WR16-4</strain>
    </source>
</reference>
<feature type="transmembrane region" description="Helical" evidence="8">
    <location>
        <begin position="270"/>
        <end position="290"/>
    </location>
</feature>
<keyword evidence="6 8" id="KW-1133">Transmembrane helix</keyword>
<keyword evidence="4" id="KW-0762">Sugar transport</keyword>
<dbReference type="PANTHER" id="PTHR16119:SF17">
    <property type="entry name" value="TRANSMEMBRANE PROTEIN 144"/>
    <property type="match status" value="1"/>
</dbReference>
<evidence type="ECO:0000313" key="10">
    <source>
        <dbReference type="Proteomes" id="UP001144204"/>
    </source>
</evidence>
<comment type="subcellular location">
    <subcellularLocation>
        <location evidence="1">Cell membrane</location>
        <topology evidence="1">Multi-pass membrane protein</topology>
    </subcellularLocation>
</comment>
<feature type="transmembrane region" description="Helical" evidence="8">
    <location>
        <begin position="153"/>
        <end position="170"/>
    </location>
</feature>
<evidence type="ECO:0000256" key="8">
    <source>
        <dbReference type="SAM" id="Phobius"/>
    </source>
</evidence>
<name>A0A9W6ERI8_9LACO</name>
<gene>
    <name evidence="9" type="ORF">WR164_03950</name>
</gene>
<dbReference type="InterPro" id="IPR037185">
    <property type="entry name" value="EmrE-like"/>
</dbReference>
<dbReference type="SUPFAM" id="SSF103481">
    <property type="entry name" value="Multidrug resistance efflux transporter EmrE"/>
    <property type="match status" value="1"/>
</dbReference>
<feature type="transmembrane region" description="Helical" evidence="8">
    <location>
        <begin position="113"/>
        <end position="132"/>
    </location>
</feature>
<dbReference type="Proteomes" id="UP001144204">
    <property type="component" value="Unassembled WGS sequence"/>
</dbReference>
<feature type="transmembrane region" description="Helical" evidence="8">
    <location>
        <begin position="41"/>
        <end position="66"/>
    </location>
</feature>
<comment type="similarity">
    <text evidence="2">Belongs to the GRP transporter (TC 2.A.7.5) family.</text>
</comment>
<feature type="transmembrane region" description="Helical" evidence="8">
    <location>
        <begin position="238"/>
        <end position="261"/>
    </location>
</feature>
<feature type="transmembrane region" description="Helical" evidence="8">
    <location>
        <begin position="87"/>
        <end position="107"/>
    </location>
</feature>
<dbReference type="CDD" id="cd23111">
    <property type="entry name" value="ribose_uptake_RbsU"/>
    <property type="match status" value="1"/>
</dbReference>
<dbReference type="GO" id="GO:0015144">
    <property type="term" value="F:carbohydrate transmembrane transporter activity"/>
    <property type="evidence" value="ECO:0007669"/>
    <property type="project" value="InterPro"/>
</dbReference>
<evidence type="ECO:0000256" key="3">
    <source>
        <dbReference type="ARBA" id="ARBA00022448"/>
    </source>
</evidence>
<evidence type="ECO:0000313" key="9">
    <source>
        <dbReference type="EMBL" id="GLB46416.1"/>
    </source>
</evidence>
<protein>
    <submittedName>
        <fullName evidence="9">Sugar uptake protein</fullName>
    </submittedName>
</protein>
<dbReference type="InterPro" id="IPR010651">
    <property type="entry name" value="Sugar_transport"/>
</dbReference>
<sequence length="291" mass="31739">MSILVGILPALFWGVTPIVTTKIGGKPVQQLTGTTYGTLMIALILVFIFHPVITANDFIWCFLAGVSWALGQFMQYYSFTKMDVSTAMPIFTGLQLIGTPIIGVLFLNEWASTNSKVIGTICIIALFIGIRFTSIQDKHDKKKTNARDRRNGMICLIFGSFGYILCDTLPRVPNATGLSGILPQAIGEVITALIVSLIIHPHHYGKFLTERDTVMNTACGWLSGSGTFSYLISSKLNGVATGFPLTQLNAVVATIGGIVFLHEHKSRREMLYTIIGLILIIISAFVIGHVK</sequence>
<accession>A0A9W6ERI8</accession>
<dbReference type="Pfam" id="PF06800">
    <property type="entry name" value="Sugar_transport"/>
    <property type="match status" value="1"/>
</dbReference>
<evidence type="ECO:0000256" key="2">
    <source>
        <dbReference type="ARBA" id="ARBA00006117"/>
    </source>
</evidence>
<feature type="transmembrane region" description="Helical" evidence="8">
    <location>
        <begin position="213"/>
        <end position="232"/>
    </location>
</feature>
<feature type="transmembrane region" description="Helical" evidence="8">
    <location>
        <begin position="182"/>
        <end position="201"/>
    </location>
</feature>
<proteinExistence type="inferred from homology"/>
<keyword evidence="7 8" id="KW-0472">Membrane</keyword>
<dbReference type="EMBL" id="BRPL01000002">
    <property type="protein sequence ID" value="GLB46416.1"/>
    <property type="molecule type" value="Genomic_DNA"/>
</dbReference>
<evidence type="ECO:0000256" key="7">
    <source>
        <dbReference type="ARBA" id="ARBA00023136"/>
    </source>
</evidence>
<dbReference type="PANTHER" id="PTHR16119">
    <property type="entry name" value="TRANSMEMBRANE PROTEIN 144"/>
    <property type="match status" value="1"/>
</dbReference>
<comment type="caution">
    <text evidence="9">The sequence shown here is derived from an EMBL/GenBank/DDBJ whole genome shotgun (WGS) entry which is preliminary data.</text>
</comment>
<evidence type="ECO:0000256" key="6">
    <source>
        <dbReference type="ARBA" id="ARBA00022989"/>
    </source>
</evidence>
<keyword evidence="10" id="KW-1185">Reference proteome</keyword>
<evidence type="ECO:0000256" key="1">
    <source>
        <dbReference type="ARBA" id="ARBA00004651"/>
    </source>
</evidence>
<dbReference type="RefSeq" id="WP_286135877.1">
    <property type="nucleotide sequence ID" value="NZ_BRPL01000002.1"/>
</dbReference>
<dbReference type="Gene3D" id="1.10.3730.20">
    <property type="match status" value="1"/>
</dbReference>
<keyword evidence="5 8" id="KW-0812">Transmembrane</keyword>